<name>A0A101HQ32_9BACT</name>
<dbReference type="EMBL" id="LGGP01000091">
    <property type="protein sequence ID" value="KUK80988.1"/>
    <property type="molecule type" value="Genomic_DNA"/>
</dbReference>
<dbReference type="Pfam" id="PF03167">
    <property type="entry name" value="UDG"/>
    <property type="match status" value="1"/>
</dbReference>
<dbReference type="PATRIC" id="fig|1184387.3.peg.1021"/>
<dbReference type="GO" id="GO:0004844">
    <property type="term" value="F:uracil DNA N-glycosylase activity"/>
    <property type="evidence" value="ECO:0007669"/>
    <property type="project" value="UniProtKB-EC"/>
</dbReference>
<dbReference type="GO" id="GO:0046872">
    <property type="term" value="F:metal ion binding"/>
    <property type="evidence" value="ECO:0007669"/>
    <property type="project" value="UniProtKB-KW"/>
</dbReference>
<keyword evidence="8" id="KW-0378">Hydrolase</keyword>
<evidence type="ECO:0000256" key="7">
    <source>
        <dbReference type="ARBA" id="ARBA00022763"/>
    </source>
</evidence>
<protein>
    <recommendedName>
        <fullName evidence="4">Type-4 uracil-DNA glycosylase</fullName>
        <ecNumber evidence="3">3.2.2.27</ecNumber>
    </recommendedName>
</protein>
<dbReference type="NCBIfam" id="TIGR00758">
    <property type="entry name" value="UDG_fam4"/>
    <property type="match status" value="1"/>
</dbReference>
<gene>
    <name evidence="13" type="ORF">XD94_0663</name>
</gene>
<proteinExistence type="inferred from homology"/>
<dbReference type="InterPro" id="IPR005122">
    <property type="entry name" value="Uracil-DNA_glycosylase-like"/>
</dbReference>
<dbReference type="SMART" id="SM00986">
    <property type="entry name" value="UDG"/>
    <property type="match status" value="1"/>
</dbReference>
<dbReference type="InterPro" id="IPR051536">
    <property type="entry name" value="UDG_Type-4/5"/>
</dbReference>
<sequence>MLTDYVKRKELLLELNSSISDCSLCPLSSSRTNTVPGEGSIETPVVFVGEGPGADEDASGRPFVGKAGELLTKILDSVKLSRQDVFITNIVKCRPPKNRVPSAEEQRACSPYLLSQLAIIKPKLIVALGATALSYFVERDGLQITKVRGQLFDWIGGIKVFVMFHPSYLLRNASRAPGSPKSLTWEDIQKVRKMYDQLLAGEEIDI</sequence>
<dbReference type="EC" id="3.2.2.27" evidence="3"/>
<evidence type="ECO:0000256" key="10">
    <source>
        <dbReference type="ARBA" id="ARBA00023014"/>
    </source>
</evidence>
<dbReference type="SUPFAM" id="SSF52141">
    <property type="entry name" value="Uracil-DNA glycosylase-like"/>
    <property type="match status" value="1"/>
</dbReference>
<comment type="caution">
    <text evidence="13">The sequence shown here is derived from an EMBL/GenBank/DDBJ whole genome shotgun (WGS) entry which is preliminary data.</text>
</comment>
<dbReference type="Proteomes" id="UP000054092">
    <property type="component" value="Unassembled WGS sequence"/>
</dbReference>
<evidence type="ECO:0000313" key="14">
    <source>
        <dbReference type="Proteomes" id="UP000054092"/>
    </source>
</evidence>
<feature type="domain" description="Uracil-DNA glycosylase-like" evidence="12">
    <location>
        <begin position="36"/>
        <end position="189"/>
    </location>
</feature>
<evidence type="ECO:0000256" key="6">
    <source>
        <dbReference type="ARBA" id="ARBA00022723"/>
    </source>
</evidence>
<evidence type="ECO:0000256" key="5">
    <source>
        <dbReference type="ARBA" id="ARBA00022485"/>
    </source>
</evidence>
<dbReference type="PANTHER" id="PTHR33693">
    <property type="entry name" value="TYPE-5 URACIL-DNA GLYCOSYLASE"/>
    <property type="match status" value="1"/>
</dbReference>
<dbReference type="InterPro" id="IPR005273">
    <property type="entry name" value="Ura-DNA_glyco_family4"/>
</dbReference>
<keyword evidence="6" id="KW-0479">Metal-binding</keyword>
<evidence type="ECO:0000256" key="3">
    <source>
        <dbReference type="ARBA" id="ARBA00012030"/>
    </source>
</evidence>
<evidence type="ECO:0000256" key="2">
    <source>
        <dbReference type="ARBA" id="ARBA00006521"/>
    </source>
</evidence>
<organism evidence="13 14">
    <name type="scientific">Mesotoga prima</name>
    <dbReference type="NCBI Taxonomy" id="1184387"/>
    <lineage>
        <taxon>Bacteria</taxon>
        <taxon>Thermotogati</taxon>
        <taxon>Thermotogota</taxon>
        <taxon>Thermotogae</taxon>
        <taxon>Kosmotogales</taxon>
        <taxon>Kosmotogaceae</taxon>
        <taxon>Mesotoga</taxon>
    </lineage>
</organism>
<keyword evidence="10" id="KW-0411">Iron-sulfur</keyword>
<comment type="similarity">
    <text evidence="2">Belongs to the uracil-DNA glycosylase (UDG) superfamily. Type 4 (UDGa) family.</text>
</comment>
<dbReference type="AlphaFoldDB" id="A0A101HQ32"/>
<dbReference type="CDD" id="cd10030">
    <property type="entry name" value="UDG-F4_TTUDGA_SPO1dp_like"/>
    <property type="match status" value="1"/>
</dbReference>
<evidence type="ECO:0000256" key="8">
    <source>
        <dbReference type="ARBA" id="ARBA00022801"/>
    </source>
</evidence>
<dbReference type="GO" id="GO:0006281">
    <property type="term" value="P:DNA repair"/>
    <property type="evidence" value="ECO:0007669"/>
    <property type="project" value="UniProtKB-KW"/>
</dbReference>
<reference evidence="14" key="1">
    <citation type="journal article" date="2015" name="MBio">
        <title>Genome-Resolved Metagenomic Analysis Reveals Roles for Candidate Phyla and Other Microbial Community Members in Biogeochemical Transformations in Oil Reservoirs.</title>
        <authorList>
            <person name="Hu P."/>
            <person name="Tom L."/>
            <person name="Singh A."/>
            <person name="Thomas B.C."/>
            <person name="Baker B.J."/>
            <person name="Piceno Y.M."/>
            <person name="Andersen G.L."/>
            <person name="Banfield J.F."/>
        </authorList>
    </citation>
    <scope>NUCLEOTIDE SEQUENCE [LARGE SCALE GENOMIC DNA]</scope>
</reference>
<dbReference type="Gene3D" id="3.40.470.10">
    <property type="entry name" value="Uracil-DNA glycosylase-like domain"/>
    <property type="match status" value="1"/>
</dbReference>
<evidence type="ECO:0000256" key="1">
    <source>
        <dbReference type="ARBA" id="ARBA00001400"/>
    </source>
</evidence>
<dbReference type="SMART" id="SM00987">
    <property type="entry name" value="UreE_C"/>
    <property type="match status" value="1"/>
</dbReference>
<keyword evidence="9" id="KW-0408">Iron</keyword>
<evidence type="ECO:0000259" key="12">
    <source>
        <dbReference type="SMART" id="SM00986"/>
    </source>
</evidence>
<evidence type="ECO:0000256" key="4">
    <source>
        <dbReference type="ARBA" id="ARBA00019403"/>
    </source>
</evidence>
<evidence type="ECO:0000256" key="11">
    <source>
        <dbReference type="ARBA" id="ARBA00023204"/>
    </source>
</evidence>
<comment type="catalytic activity">
    <reaction evidence="1">
        <text>Hydrolyzes single-stranded DNA or mismatched double-stranded DNA and polynucleotides, releasing free uracil.</text>
        <dbReference type="EC" id="3.2.2.27"/>
    </reaction>
</comment>
<evidence type="ECO:0000313" key="13">
    <source>
        <dbReference type="EMBL" id="KUK80988.1"/>
    </source>
</evidence>
<accession>A0A101HQ32</accession>
<evidence type="ECO:0000256" key="9">
    <source>
        <dbReference type="ARBA" id="ARBA00023004"/>
    </source>
</evidence>
<dbReference type="InterPro" id="IPR036895">
    <property type="entry name" value="Uracil-DNA_glycosylase-like_sf"/>
</dbReference>
<dbReference type="GO" id="GO:0051539">
    <property type="term" value="F:4 iron, 4 sulfur cluster binding"/>
    <property type="evidence" value="ECO:0007669"/>
    <property type="project" value="UniProtKB-KW"/>
</dbReference>
<keyword evidence="11" id="KW-0234">DNA repair</keyword>
<keyword evidence="7" id="KW-0227">DNA damage</keyword>
<dbReference type="PANTHER" id="PTHR33693:SF1">
    <property type="entry name" value="TYPE-4 URACIL-DNA GLYCOSYLASE"/>
    <property type="match status" value="1"/>
</dbReference>
<keyword evidence="5" id="KW-0004">4Fe-4S</keyword>